<evidence type="ECO:0000256" key="1">
    <source>
        <dbReference type="ARBA" id="ARBA00004370"/>
    </source>
</evidence>
<dbReference type="STRING" id="188477.A0A3S1AE29"/>
<feature type="domain" description="Receptor ligand binding region" evidence="6">
    <location>
        <begin position="93"/>
        <end position="203"/>
    </location>
</feature>
<evidence type="ECO:0000313" key="7">
    <source>
        <dbReference type="EMBL" id="RUS89513.1"/>
    </source>
</evidence>
<gene>
    <name evidence="7" type="ORF">EGW08_002746</name>
</gene>
<accession>A0A3S1AE29</accession>
<protein>
    <recommendedName>
        <fullName evidence="6">Receptor ligand binding region domain-containing protein</fullName>
    </recommendedName>
</protein>
<dbReference type="PANTHER" id="PTHR44755">
    <property type="entry name" value="NATRIURETIC PEPTIDE RECEPTOR 3-RELATED"/>
    <property type="match status" value="1"/>
</dbReference>
<keyword evidence="3 5" id="KW-1133">Transmembrane helix</keyword>
<organism evidence="7 8">
    <name type="scientific">Elysia chlorotica</name>
    <name type="common">Eastern emerald elysia</name>
    <name type="synonym">Sea slug</name>
    <dbReference type="NCBI Taxonomy" id="188477"/>
    <lineage>
        <taxon>Eukaryota</taxon>
        <taxon>Metazoa</taxon>
        <taxon>Spiralia</taxon>
        <taxon>Lophotrochozoa</taxon>
        <taxon>Mollusca</taxon>
        <taxon>Gastropoda</taxon>
        <taxon>Heterobranchia</taxon>
        <taxon>Euthyneura</taxon>
        <taxon>Panpulmonata</taxon>
        <taxon>Sacoglossa</taxon>
        <taxon>Placobranchoidea</taxon>
        <taxon>Plakobranchidae</taxon>
        <taxon>Elysia</taxon>
    </lineage>
</organism>
<comment type="caution">
    <text evidence="7">The sequence shown here is derived from an EMBL/GenBank/DDBJ whole genome shotgun (WGS) entry which is preliminary data.</text>
</comment>
<evidence type="ECO:0000256" key="4">
    <source>
        <dbReference type="ARBA" id="ARBA00023136"/>
    </source>
</evidence>
<keyword evidence="8" id="KW-1185">Reference proteome</keyword>
<comment type="subcellular location">
    <subcellularLocation>
        <location evidence="1">Membrane</location>
    </subcellularLocation>
</comment>
<dbReference type="GO" id="GO:0007165">
    <property type="term" value="P:signal transduction"/>
    <property type="evidence" value="ECO:0007669"/>
    <property type="project" value="TreeGrafter"/>
</dbReference>
<dbReference type="Proteomes" id="UP000271974">
    <property type="component" value="Unassembled WGS sequence"/>
</dbReference>
<sequence>MHIKASPVITPGAFLNCIGITAAETFQMGKSHTVSSSSPVCRLLPSRTPILVLLVLGMLLCLSAVAHAQEKRRAVHIAVLVPYDNRPFTKKRMQPAIEIAVDKVKDSLLQEMDVQVHYADSKCDIAHGINGAIQLHNKGHADVFLGPVCDYAAAPVARQSVFWDTPVLTYAQAKDFRAEKTLSKVTRVGNDFFQLGEFMEAMVSFSYRKN</sequence>
<dbReference type="GO" id="GO:0038023">
    <property type="term" value="F:signaling receptor activity"/>
    <property type="evidence" value="ECO:0007669"/>
    <property type="project" value="TreeGrafter"/>
</dbReference>
<dbReference type="GO" id="GO:0016020">
    <property type="term" value="C:membrane"/>
    <property type="evidence" value="ECO:0007669"/>
    <property type="project" value="UniProtKB-SubCell"/>
</dbReference>
<evidence type="ECO:0000256" key="3">
    <source>
        <dbReference type="ARBA" id="ARBA00022989"/>
    </source>
</evidence>
<dbReference type="GO" id="GO:0017046">
    <property type="term" value="F:peptide hormone binding"/>
    <property type="evidence" value="ECO:0007669"/>
    <property type="project" value="TreeGrafter"/>
</dbReference>
<name>A0A3S1AE29_ELYCH</name>
<dbReference type="InterPro" id="IPR001828">
    <property type="entry name" value="ANF_lig-bd_rcpt"/>
</dbReference>
<evidence type="ECO:0000256" key="5">
    <source>
        <dbReference type="SAM" id="Phobius"/>
    </source>
</evidence>
<proteinExistence type="predicted"/>
<dbReference type="EMBL" id="RQTK01000054">
    <property type="protein sequence ID" value="RUS89513.1"/>
    <property type="molecule type" value="Genomic_DNA"/>
</dbReference>
<evidence type="ECO:0000259" key="6">
    <source>
        <dbReference type="Pfam" id="PF01094"/>
    </source>
</evidence>
<evidence type="ECO:0000313" key="8">
    <source>
        <dbReference type="Proteomes" id="UP000271974"/>
    </source>
</evidence>
<dbReference type="Pfam" id="PF01094">
    <property type="entry name" value="ANF_receptor"/>
    <property type="match status" value="1"/>
</dbReference>
<reference evidence="7 8" key="1">
    <citation type="submission" date="2019-01" db="EMBL/GenBank/DDBJ databases">
        <title>A draft genome assembly of the solar-powered sea slug Elysia chlorotica.</title>
        <authorList>
            <person name="Cai H."/>
            <person name="Li Q."/>
            <person name="Fang X."/>
            <person name="Li J."/>
            <person name="Curtis N.E."/>
            <person name="Altenburger A."/>
            <person name="Shibata T."/>
            <person name="Feng M."/>
            <person name="Maeda T."/>
            <person name="Schwartz J.A."/>
            <person name="Shigenobu S."/>
            <person name="Lundholm N."/>
            <person name="Nishiyama T."/>
            <person name="Yang H."/>
            <person name="Hasebe M."/>
            <person name="Li S."/>
            <person name="Pierce S.K."/>
            <person name="Wang J."/>
        </authorList>
    </citation>
    <scope>NUCLEOTIDE SEQUENCE [LARGE SCALE GENOMIC DNA]</scope>
    <source>
        <strain evidence="7">EC2010</strain>
        <tissue evidence="7">Whole organism of an adult</tissue>
    </source>
</reference>
<feature type="transmembrane region" description="Helical" evidence="5">
    <location>
        <begin position="47"/>
        <end position="66"/>
    </location>
</feature>
<dbReference type="InterPro" id="IPR052612">
    <property type="entry name" value="ANP_Clearance_Receptor"/>
</dbReference>
<dbReference type="PANTHER" id="PTHR44755:SF11">
    <property type="entry name" value="ATRIAL NATRIURETIC PEPTIDE RECEPTOR 3 ISOFORM X1"/>
    <property type="match status" value="1"/>
</dbReference>
<dbReference type="SUPFAM" id="SSF53822">
    <property type="entry name" value="Periplasmic binding protein-like I"/>
    <property type="match status" value="1"/>
</dbReference>
<dbReference type="Gene3D" id="3.40.50.2300">
    <property type="match status" value="1"/>
</dbReference>
<dbReference type="InterPro" id="IPR028082">
    <property type="entry name" value="Peripla_BP_I"/>
</dbReference>
<keyword evidence="4 5" id="KW-0472">Membrane</keyword>
<dbReference type="OrthoDB" id="10065302at2759"/>
<keyword evidence="2 5" id="KW-0812">Transmembrane</keyword>
<evidence type="ECO:0000256" key="2">
    <source>
        <dbReference type="ARBA" id="ARBA00022692"/>
    </source>
</evidence>
<dbReference type="AlphaFoldDB" id="A0A3S1AE29"/>